<dbReference type="InterPro" id="IPR049083">
    <property type="entry name" value="TACO1_YebC_N"/>
</dbReference>
<evidence type="ECO:0000313" key="9">
    <source>
        <dbReference type="EMBL" id="WIO46374.1"/>
    </source>
</evidence>
<dbReference type="InterPro" id="IPR017856">
    <property type="entry name" value="Integrase-like_N"/>
</dbReference>
<dbReference type="PANTHER" id="PTHR12532:SF6">
    <property type="entry name" value="TRANSCRIPTIONAL REGULATORY PROTEIN YEBC-RELATED"/>
    <property type="match status" value="1"/>
</dbReference>
<dbReference type="Pfam" id="PF20772">
    <property type="entry name" value="TACO1_YebC_N"/>
    <property type="match status" value="1"/>
</dbReference>
<dbReference type="SUPFAM" id="SSF75625">
    <property type="entry name" value="YebC-like"/>
    <property type="match status" value="1"/>
</dbReference>
<dbReference type="Gene3D" id="1.10.10.200">
    <property type="match status" value="1"/>
</dbReference>
<keyword evidence="10" id="KW-1185">Reference proteome</keyword>
<dbReference type="NCBIfam" id="TIGR01033">
    <property type="entry name" value="YebC/PmpR family DNA-binding transcriptional regulator"/>
    <property type="match status" value="1"/>
</dbReference>
<dbReference type="Pfam" id="PF01709">
    <property type="entry name" value="Transcrip_reg"/>
    <property type="match status" value="1"/>
</dbReference>
<name>A0ABY8WXV6_9BACT</name>
<dbReference type="NCBIfam" id="NF001030">
    <property type="entry name" value="PRK00110.1"/>
    <property type="match status" value="1"/>
</dbReference>
<dbReference type="EMBL" id="CP124550">
    <property type="protein sequence ID" value="WIO46374.1"/>
    <property type="molecule type" value="Genomic_DNA"/>
</dbReference>
<dbReference type="HAMAP" id="MF_00693">
    <property type="entry name" value="Transcrip_reg_TACO1"/>
    <property type="match status" value="1"/>
</dbReference>
<keyword evidence="4 6" id="KW-0238">DNA-binding</keyword>
<dbReference type="InterPro" id="IPR048300">
    <property type="entry name" value="TACO1_YebC-like_2nd/3rd_dom"/>
</dbReference>
<feature type="domain" description="TACO1/YebC-like N-terminal" evidence="8">
    <location>
        <begin position="5"/>
        <end position="73"/>
    </location>
</feature>
<evidence type="ECO:0000259" key="7">
    <source>
        <dbReference type="Pfam" id="PF01709"/>
    </source>
</evidence>
<accession>A0ABY8WXV6</accession>
<keyword evidence="2 6" id="KW-0963">Cytoplasm</keyword>
<proteinExistence type="inferred from homology"/>
<dbReference type="InterPro" id="IPR029072">
    <property type="entry name" value="YebC-like"/>
</dbReference>
<sequence length="241" mass="25512">MSGHSKWATTHRQKAIVDAKRGAIFTKIGNQIAIAARGGTDPATNSALAMAIEKAKAANMPNANIQRAIDRVNDKNAAALEEVTYEAYGPGGVGIIVEAATDNKNRTYPEIRTALTKNGGTMADAGSVMFQFTRKGVIRVAATGEDALLQVLDAGAEDAVEESGGLTVYTDMKDLAKVRAALVQAGLNVEDAELQYVANNDVPVGDIETARKLMKVLDAVEELDDVTNVHTNADITVDIDE</sequence>
<organism evidence="9 10">
    <name type="scientific">Candidatus Southlakia epibionticum</name>
    <dbReference type="NCBI Taxonomy" id="3043284"/>
    <lineage>
        <taxon>Bacteria</taxon>
        <taxon>Candidatus Saccharimonadota</taxon>
        <taxon>Candidatus Saccharimonadia</taxon>
        <taxon>Candidatus Saccharimonadales</taxon>
        <taxon>Candidatus Saccharimonadaceae</taxon>
        <taxon>Candidatus Southlakia</taxon>
    </lineage>
</organism>
<reference evidence="9 10" key="1">
    <citation type="journal article" date="2023" name="Cell">
        <title>Genetic manipulation of Patescibacteria provides mechanistic insights into microbial dark matter and the epibiotic lifestyle.</title>
        <authorList>
            <person name="Wang Y."/>
            <person name="Gallagher L.A."/>
            <person name="Andrade P.A."/>
            <person name="Liu A."/>
            <person name="Humphreys I.R."/>
            <person name="Turkarslan S."/>
            <person name="Cutler K.J."/>
            <person name="Arrieta-Ortiz M.L."/>
            <person name="Li Y."/>
            <person name="Radey M.C."/>
            <person name="McLean J.S."/>
            <person name="Cong Q."/>
            <person name="Baker D."/>
            <person name="Baliga N.S."/>
            <person name="Peterson S.B."/>
            <person name="Mougous J.D."/>
        </authorList>
    </citation>
    <scope>NUCLEOTIDE SEQUENCE [LARGE SCALE GENOMIC DNA]</scope>
    <source>
        <strain evidence="9 10">ML1</strain>
    </source>
</reference>
<keyword evidence="3 6" id="KW-0805">Transcription regulation</keyword>
<dbReference type="InterPro" id="IPR026564">
    <property type="entry name" value="Transcrip_reg_TACO1-like_dom3"/>
</dbReference>
<dbReference type="RefSeq" id="WP_376753903.1">
    <property type="nucleotide sequence ID" value="NZ_CP124550.1"/>
</dbReference>
<evidence type="ECO:0000256" key="3">
    <source>
        <dbReference type="ARBA" id="ARBA00023015"/>
    </source>
</evidence>
<evidence type="ECO:0000259" key="8">
    <source>
        <dbReference type="Pfam" id="PF20772"/>
    </source>
</evidence>
<evidence type="ECO:0000256" key="5">
    <source>
        <dbReference type="ARBA" id="ARBA00023163"/>
    </source>
</evidence>
<gene>
    <name evidence="9" type="ORF">SEML1_0776</name>
</gene>
<dbReference type="Gene3D" id="3.30.70.980">
    <property type="match status" value="2"/>
</dbReference>
<evidence type="ECO:0000256" key="2">
    <source>
        <dbReference type="ARBA" id="ARBA00022490"/>
    </source>
</evidence>
<keyword evidence="5 6" id="KW-0804">Transcription</keyword>
<protein>
    <recommendedName>
        <fullName evidence="6">Probable transcriptional regulatory protein SEML1_0776</fullName>
    </recommendedName>
</protein>
<dbReference type="Proteomes" id="UP001177295">
    <property type="component" value="Chromosome"/>
</dbReference>
<dbReference type="NCBIfam" id="NF009044">
    <property type="entry name" value="PRK12378.1"/>
    <property type="match status" value="1"/>
</dbReference>
<comment type="subcellular location">
    <subcellularLocation>
        <location evidence="6">Cytoplasm</location>
    </subcellularLocation>
</comment>
<feature type="domain" description="TACO1/YebC-like second and third" evidence="7">
    <location>
        <begin position="80"/>
        <end position="233"/>
    </location>
</feature>
<comment type="similarity">
    <text evidence="1 6">Belongs to the TACO1 family.</text>
</comment>
<evidence type="ECO:0000313" key="10">
    <source>
        <dbReference type="Proteomes" id="UP001177295"/>
    </source>
</evidence>
<evidence type="ECO:0000256" key="6">
    <source>
        <dbReference type="HAMAP-Rule" id="MF_00693"/>
    </source>
</evidence>
<dbReference type="InterPro" id="IPR002876">
    <property type="entry name" value="Transcrip_reg_TACO1-like"/>
</dbReference>
<evidence type="ECO:0000256" key="1">
    <source>
        <dbReference type="ARBA" id="ARBA00008724"/>
    </source>
</evidence>
<evidence type="ECO:0000256" key="4">
    <source>
        <dbReference type="ARBA" id="ARBA00023125"/>
    </source>
</evidence>
<dbReference type="PANTHER" id="PTHR12532">
    <property type="entry name" value="TRANSLATIONAL ACTIVATOR OF CYTOCHROME C OXIDASE 1"/>
    <property type="match status" value="1"/>
</dbReference>